<keyword evidence="7" id="KW-0046">Antibiotic resistance</keyword>
<feature type="transmembrane region" description="Helical" evidence="8">
    <location>
        <begin position="122"/>
        <end position="142"/>
    </location>
</feature>
<keyword evidence="5 8" id="KW-1133">Transmembrane helix</keyword>
<dbReference type="PANTHER" id="PTHR42718:SF46">
    <property type="entry name" value="BLR6921 PROTEIN"/>
    <property type="match status" value="1"/>
</dbReference>
<evidence type="ECO:0000256" key="4">
    <source>
        <dbReference type="ARBA" id="ARBA00022692"/>
    </source>
</evidence>
<keyword evidence="2" id="KW-0813">Transport</keyword>
<feature type="transmembrane region" description="Helical" evidence="8">
    <location>
        <begin position="80"/>
        <end position="101"/>
    </location>
</feature>
<dbReference type="PROSITE" id="PS50850">
    <property type="entry name" value="MFS"/>
    <property type="match status" value="1"/>
</dbReference>
<evidence type="ECO:0000256" key="2">
    <source>
        <dbReference type="ARBA" id="ARBA00022448"/>
    </source>
</evidence>
<evidence type="ECO:0000256" key="8">
    <source>
        <dbReference type="SAM" id="Phobius"/>
    </source>
</evidence>
<dbReference type="EMBL" id="JBBKAM010000002">
    <property type="protein sequence ID" value="MEJ8642098.1"/>
    <property type="molecule type" value="Genomic_DNA"/>
</dbReference>
<keyword evidence="4 8" id="KW-0812">Transmembrane</keyword>
<reference evidence="10 11" key="1">
    <citation type="submission" date="2024-03" db="EMBL/GenBank/DDBJ databases">
        <title>Novel Streptomyces species of biotechnological and ecological value are a feature of Machair soil.</title>
        <authorList>
            <person name="Prole J.R."/>
            <person name="Goodfellow M."/>
            <person name="Allenby N."/>
            <person name="Ward A.C."/>
        </authorList>
    </citation>
    <scope>NUCLEOTIDE SEQUENCE [LARGE SCALE GENOMIC DNA]</scope>
    <source>
        <strain evidence="10 11">MS1.HAVA.3</strain>
    </source>
</reference>
<feature type="transmembrane region" description="Helical" evidence="8">
    <location>
        <begin position="154"/>
        <end position="174"/>
    </location>
</feature>
<sequence>MAGGPALGLATGGWLLESLAWRWCLYAGLPLAVVALIGALTLLHDRPGRTGARLDLPAVLFGTGGSLALTYGLGEVGRRGWTPLVLGLITVGVLLLGAFLWGQTRASSSFLSPSFVKDRNRIGCVLALFLVGVGTITSLPSLDFYAQSVLDLSPATAGAAFLPMAAAVVVCAQVSGRLLHLVPPRVLIVPGLLLAALGHLLLTFLEVGGAYTTHALPGMLLTGSGIGLAFTPLFATATAAVAPQLSGGTSATVTAGQDLGGAVGGAVLGAVIAARFGEGYLPSESITDDLLDGYTDTLWWAVGATLLAALAAGLMITVGAARRGVPAVHTPAR</sequence>
<proteinExistence type="predicted"/>
<feature type="transmembrane region" description="Helical" evidence="8">
    <location>
        <begin position="259"/>
        <end position="277"/>
    </location>
</feature>
<organism evidence="10 11">
    <name type="scientific">Streptomyces caledonius</name>
    <dbReference type="NCBI Taxonomy" id="3134107"/>
    <lineage>
        <taxon>Bacteria</taxon>
        <taxon>Bacillati</taxon>
        <taxon>Actinomycetota</taxon>
        <taxon>Actinomycetes</taxon>
        <taxon>Kitasatosporales</taxon>
        <taxon>Streptomycetaceae</taxon>
        <taxon>Streptomyces</taxon>
    </lineage>
</organism>
<gene>
    <name evidence="10" type="ORF">WKI68_12705</name>
</gene>
<feature type="transmembrane region" description="Helical" evidence="8">
    <location>
        <begin position="54"/>
        <end position="74"/>
    </location>
</feature>
<feature type="domain" description="Major facilitator superfamily (MFS) profile" evidence="9">
    <location>
        <begin position="1"/>
        <end position="320"/>
    </location>
</feature>
<dbReference type="SUPFAM" id="SSF103473">
    <property type="entry name" value="MFS general substrate transporter"/>
    <property type="match status" value="1"/>
</dbReference>
<evidence type="ECO:0000256" key="3">
    <source>
        <dbReference type="ARBA" id="ARBA00022475"/>
    </source>
</evidence>
<comment type="caution">
    <text evidence="10">The sequence shown here is derived from an EMBL/GenBank/DDBJ whole genome shotgun (WGS) entry which is preliminary data.</text>
</comment>
<evidence type="ECO:0000259" key="9">
    <source>
        <dbReference type="PROSITE" id="PS50850"/>
    </source>
</evidence>
<dbReference type="Pfam" id="PF07690">
    <property type="entry name" value="MFS_1"/>
    <property type="match status" value="1"/>
</dbReference>
<protein>
    <submittedName>
        <fullName evidence="10">MFS transporter</fullName>
    </submittedName>
</protein>
<evidence type="ECO:0000256" key="7">
    <source>
        <dbReference type="ARBA" id="ARBA00023251"/>
    </source>
</evidence>
<evidence type="ECO:0000256" key="1">
    <source>
        <dbReference type="ARBA" id="ARBA00004651"/>
    </source>
</evidence>
<dbReference type="InterPro" id="IPR011701">
    <property type="entry name" value="MFS"/>
</dbReference>
<feature type="transmembrane region" description="Helical" evidence="8">
    <location>
        <begin position="186"/>
        <end position="205"/>
    </location>
</feature>
<keyword evidence="11" id="KW-1185">Reference proteome</keyword>
<evidence type="ECO:0000256" key="5">
    <source>
        <dbReference type="ARBA" id="ARBA00022989"/>
    </source>
</evidence>
<evidence type="ECO:0000313" key="10">
    <source>
        <dbReference type="EMBL" id="MEJ8642098.1"/>
    </source>
</evidence>
<feature type="transmembrane region" description="Helical" evidence="8">
    <location>
        <begin position="20"/>
        <end position="42"/>
    </location>
</feature>
<feature type="transmembrane region" description="Helical" evidence="8">
    <location>
        <begin position="297"/>
        <end position="321"/>
    </location>
</feature>
<evidence type="ECO:0000313" key="11">
    <source>
        <dbReference type="Proteomes" id="UP001382904"/>
    </source>
</evidence>
<feature type="transmembrane region" description="Helical" evidence="8">
    <location>
        <begin position="225"/>
        <end position="247"/>
    </location>
</feature>
<dbReference type="InterPro" id="IPR020846">
    <property type="entry name" value="MFS_dom"/>
</dbReference>
<accession>A0ABU8U4I6</accession>
<keyword evidence="6 8" id="KW-0472">Membrane</keyword>
<evidence type="ECO:0000256" key="6">
    <source>
        <dbReference type="ARBA" id="ARBA00023136"/>
    </source>
</evidence>
<dbReference type="Proteomes" id="UP001382904">
    <property type="component" value="Unassembled WGS sequence"/>
</dbReference>
<comment type="subcellular location">
    <subcellularLocation>
        <location evidence="1">Cell membrane</location>
        <topology evidence="1">Multi-pass membrane protein</topology>
    </subcellularLocation>
</comment>
<dbReference type="Gene3D" id="1.20.1250.20">
    <property type="entry name" value="MFS general substrate transporter like domains"/>
    <property type="match status" value="1"/>
</dbReference>
<keyword evidence="3" id="KW-1003">Cell membrane</keyword>
<dbReference type="InterPro" id="IPR036259">
    <property type="entry name" value="MFS_trans_sf"/>
</dbReference>
<name>A0ABU8U4I6_9ACTN</name>
<dbReference type="PANTHER" id="PTHR42718">
    <property type="entry name" value="MAJOR FACILITATOR SUPERFAMILY MULTIDRUG TRANSPORTER MFSC"/>
    <property type="match status" value="1"/>
</dbReference>